<comment type="caution">
    <text evidence="9">The sequence shown here is derived from an EMBL/GenBank/DDBJ whole genome shotgun (WGS) entry which is preliminary data.</text>
</comment>
<dbReference type="InterPro" id="IPR007627">
    <property type="entry name" value="RNA_pol_sigma70_r2"/>
</dbReference>
<comment type="similarity">
    <text evidence="1 6">Belongs to the sigma-70 factor family. ECF subfamily.</text>
</comment>
<dbReference type="EMBL" id="PFLF01000003">
    <property type="protein sequence ID" value="PIY69538.1"/>
    <property type="molecule type" value="Genomic_DNA"/>
</dbReference>
<dbReference type="InterPro" id="IPR036388">
    <property type="entry name" value="WH-like_DNA-bd_sf"/>
</dbReference>
<evidence type="ECO:0000256" key="3">
    <source>
        <dbReference type="ARBA" id="ARBA00023082"/>
    </source>
</evidence>
<reference evidence="10" key="1">
    <citation type="submission" date="2017-09" db="EMBL/GenBank/DDBJ databases">
        <title>Depth-based differentiation of microbial function through sediment-hosted aquifers and enrichment of novel symbionts in the deep terrestrial subsurface.</title>
        <authorList>
            <person name="Probst A.J."/>
            <person name="Ladd B."/>
            <person name="Jarett J.K."/>
            <person name="Geller-Mcgrath D.E."/>
            <person name="Sieber C.M.K."/>
            <person name="Emerson J.B."/>
            <person name="Anantharaman K."/>
            <person name="Thomas B.C."/>
            <person name="Malmstrom R."/>
            <person name="Stieglmeier M."/>
            <person name="Klingl A."/>
            <person name="Woyke T."/>
            <person name="Ryan C.M."/>
            <person name="Banfield J.F."/>
        </authorList>
    </citation>
    <scope>NUCLEOTIDE SEQUENCE [LARGE SCALE GENOMIC DNA]</scope>
</reference>
<dbReference type="InterPro" id="IPR013249">
    <property type="entry name" value="RNA_pol_sigma70_r4_t2"/>
</dbReference>
<keyword evidence="2 6" id="KW-0805">Transcription regulation</keyword>
<dbReference type="CDD" id="cd06171">
    <property type="entry name" value="Sigma70_r4"/>
    <property type="match status" value="1"/>
</dbReference>
<feature type="domain" description="RNA polymerase sigma factor 70 region 4 type 2" evidence="8">
    <location>
        <begin position="124"/>
        <end position="174"/>
    </location>
</feature>
<evidence type="ECO:0000256" key="6">
    <source>
        <dbReference type="RuleBase" id="RU000716"/>
    </source>
</evidence>
<evidence type="ECO:0000256" key="5">
    <source>
        <dbReference type="ARBA" id="ARBA00023163"/>
    </source>
</evidence>
<dbReference type="InterPro" id="IPR000838">
    <property type="entry name" value="RNA_pol_sigma70_ECF_CS"/>
</dbReference>
<dbReference type="InterPro" id="IPR014284">
    <property type="entry name" value="RNA_pol_sigma-70_dom"/>
</dbReference>
<dbReference type="NCBIfam" id="TIGR02937">
    <property type="entry name" value="sigma70-ECF"/>
    <property type="match status" value="1"/>
</dbReference>
<dbReference type="Gene3D" id="1.10.10.10">
    <property type="entry name" value="Winged helix-like DNA-binding domain superfamily/Winged helix DNA-binding domain"/>
    <property type="match status" value="1"/>
</dbReference>
<dbReference type="GO" id="GO:0003677">
    <property type="term" value="F:DNA binding"/>
    <property type="evidence" value="ECO:0007669"/>
    <property type="project" value="UniProtKB-KW"/>
</dbReference>
<dbReference type="PANTHER" id="PTHR43133:SF51">
    <property type="entry name" value="RNA POLYMERASE SIGMA FACTOR"/>
    <property type="match status" value="1"/>
</dbReference>
<dbReference type="InterPro" id="IPR013325">
    <property type="entry name" value="RNA_pol_sigma_r2"/>
</dbReference>
<dbReference type="PROSITE" id="PS01063">
    <property type="entry name" value="SIGMA70_ECF"/>
    <property type="match status" value="1"/>
</dbReference>
<dbReference type="AlphaFoldDB" id="A0A2M7QFA6"/>
<proteinExistence type="inferred from homology"/>
<keyword evidence="5 6" id="KW-0804">Transcription</keyword>
<evidence type="ECO:0000256" key="4">
    <source>
        <dbReference type="ARBA" id="ARBA00023125"/>
    </source>
</evidence>
<feature type="domain" description="RNA polymerase sigma-70 region 2" evidence="7">
    <location>
        <begin position="27"/>
        <end position="89"/>
    </location>
</feature>
<dbReference type="InterPro" id="IPR039425">
    <property type="entry name" value="RNA_pol_sigma-70-like"/>
</dbReference>
<name>A0A2M7QFA6_9BACT</name>
<dbReference type="GO" id="GO:0016987">
    <property type="term" value="F:sigma factor activity"/>
    <property type="evidence" value="ECO:0007669"/>
    <property type="project" value="UniProtKB-KW"/>
</dbReference>
<dbReference type="Pfam" id="PF08281">
    <property type="entry name" value="Sigma70_r4_2"/>
    <property type="match status" value="1"/>
</dbReference>
<organism evidence="9 10">
    <name type="scientific">Candidatus Roizmanbacteria bacterium CG_4_10_14_0_8_um_filter_39_9</name>
    <dbReference type="NCBI Taxonomy" id="1974829"/>
    <lineage>
        <taxon>Bacteria</taxon>
        <taxon>Candidatus Roizmaniibacteriota</taxon>
    </lineage>
</organism>
<evidence type="ECO:0000256" key="2">
    <source>
        <dbReference type="ARBA" id="ARBA00023015"/>
    </source>
</evidence>
<evidence type="ECO:0000313" key="9">
    <source>
        <dbReference type="EMBL" id="PIY69538.1"/>
    </source>
</evidence>
<dbReference type="SUPFAM" id="SSF88946">
    <property type="entry name" value="Sigma2 domain of RNA polymerase sigma factors"/>
    <property type="match status" value="1"/>
</dbReference>
<dbReference type="GO" id="GO:0006352">
    <property type="term" value="P:DNA-templated transcription initiation"/>
    <property type="evidence" value="ECO:0007669"/>
    <property type="project" value="InterPro"/>
</dbReference>
<sequence length="185" mass="22205">MEAIDKKTDEELVIDIISGQKELFYHLATRYETKLKRYILTIANRKDEVDDILQNVFMKTYINLPTFNKNLKFSSWIYRIAHNESINLIGSSLIQKVVSMPDWFDIGRRDTIEEEMDDEQMRTKLKNCIKQLDMKYKEPLVLFYYEEKKYEEISDILRIPVRNVGVLIHRGRLQIKKICYEKNSR</sequence>
<evidence type="ECO:0000256" key="1">
    <source>
        <dbReference type="ARBA" id="ARBA00010641"/>
    </source>
</evidence>
<evidence type="ECO:0000259" key="7">
    <source>
        <dbReference type="Pfam" id="PF04542"/>
    </source>
</evidence>
<dbReference type="PANTHER" id="PTHR43133">
    <property type="entry name" value="RNA POLYMERASE ECF-TYPE SIGMA FACTO"/>
    <property type="match status" value="1"/>
</dbReference>
<dbReference type="Pfam" id="PF04542">
    <property type="entry name" value="Sigma70_r2"/>
    <property type="match status" value="1"/>
</dbReference>
<dbReference type="InterPro" id="IPR013324">
    <property type="entry name" value="RNA_pol_sigma_r3/r4-like"/>
</dbReference>
<accession>A0A2M7QFA6</accession>
<keyword evidence="3 6" id="KW-0731">Sigma factor</keyword>
<protein>
    <recommendedName>
        <fullName evidence="6">RNA polymerase sigma factor</fullName>
    </recommendedName>
</protein>
<evidence type="ECO:0000313" key="10">
    <source>
        <dbReference type="Proteomes" id="UP000230108"/>
    </source>
</evidence>
<dbReference type="SUPFAM" id="SSF88659">
    <property type="entry name" value="Sigma3 and sigma4 domains of RNA polymerase sigma factors"/>
    <property type="match status" value="1"/>
</dbReference>
<keyword evidence="4 6" id="KW-0238">DNA-binding</keyword>
<dbReference type="Gene3D" id="1.10.1740.10">
    <property type="match status" value="1"/>
</dbReference>
<gene>
    <name evidence="9" type="ORF">COY90_00070</name>
</gene>
<dbReference type="Proteomes" id="UP000230108">
    <property type="component" value="Unassembled WGS sequence"/>
</dbReference>
<evidence type="ECO:0000259" key="8">
    <source>
        <dbReference type="Pfam" id="PF08281"/>
    </source>
</evidence>